<feature type="domain" description="Copper resistance protein D" evidence="11">
    <location>
        <begin position="426"/>
        <end position="520"/>
    </location>
</feature>
<dbReference type="PANTHER" id="PTHR34820:SF4">
    <property type="entry name" value="INNER MEMBRANE PROTEIN YEBZ"/>
    <property type="match status" value="1"/>
</dbReference>
<dbReference type="Pfam" id="PF05425">
    <property type="entry name" value="CopD"/>
    <property type="match status" value="1"/>
</dbReference>
<keyword evidence="6 9" id="KW-1133">Transmembrane helix</keyword>
<dbReference type="PANTHER" id="PTHR34820">
    <property type="entry name" value="INNER MEMBRANE PROTEIN YEBZ"/>
    <property type="match status" value="1"/>
</dbReference>
<feature type="transmembrane region" description="Helical" evidence="9">
    <location>
        <begin position="63"/>
        <end position="82"/>
    </location>
</feature>
<dbReference type="GO" id="GO:0006825">
    <property type="term" value="P:copper ion transport"/>
    <property type="evidence" value="ECO:0007669"/>
    <property type="project" value="InterPro"/>
</dbReference>
<feature type="transmembrane region" description="Helical" evidence="9">
    <location>
        <begin position="498"/>
        <end position="521"/>
    </location>
</feature>
<evidence type="ECO:0000256" key="9">
    <source>
        <dbReference type="SAM" id="Phobius"/>
    </source>
</evidence>
<evidence type="ECO:0000256" key="4">
    <source>
        <dbReference type="ARBA" id="ARBA00022723"/>
    </source>
</evidence>
<dbReference type="GO" id="GO:0005507">
    <property type="term" value="F:copper ion binding"/>
    <property type="evidence" value="ECO:0007669"/>
    <property type="project" value="InterPro"/>
</dbReference>
<feature type="transmembrane region" description="Helical" evidence="9">
    <location>
        <begin position="204"/>
        <end position="223"/>
    </location>
</feature>
<dbReference type="InterPro" id="IPR007348">
    <property type="entry name" value="CopC_dom"/>
</dbReference>
<protein>
    <submittedName>
        <fullName evidence="12">Copper resistance protein CopC/CopD</fullName>
    </submittedName>
</protein>
<feature type="transmembrane region" description="Helical" evidence="9">
    <location>
        <begin position="389"/>
        <end position="416"/>
    </location>
</feature>
<feature type="transmembrane region" description="Helical" evidence="9">
    <location>
        <begin position="276"/>
        <end position="298"/>
    </location>
</feature>
<dbReference type="Gene3D" id="2.60.40.1220">
    <property type="match status" value="1"/>
</dbReference>
<dbReference type="Pfam" id="PF04234">
    <property type="entry name" value="CopC"/>
    <property type="match status" value="1"/>
</dbReference>
<sequence>MTLGTSIRSAGSAGRPARGWTDIVASSQSAWICAGSYPATTRLNLSRPASELPGVTRVRNIPLLLLFAVLGVLFLPAVPASAHATPVSSDPVPGSVVGASPSVVTVTFSEPIAVVSGRIQVIAPDGERINGTPTVEGAVLRIPVRKPGRPLGTYLISFRVISADSHPVGGAITFSVGAPSERPEAATSTGPHWSVAAAIPTLKFTGYAGLTLIAGPALFLAFLWPPRRSRRSALITVRTGIALTAVATVGALGLQAQQGSGSALWQVSAGELGEVLTSQFGLLLTIRLAVLAVLAALLPRLLRGPRRTPAIGPSPAPAPARELVPAGGPALTLVSTDAPALITVPRVAPTVVQPRAHRAQVVAVLLLAVAGLVTWPLTGHAAAAPMPAVTVAVGVVHMAAMAIWIGGLITLIAFLLRGTHRRVLAKILPVWSRWAAMSVLWLAIAGGVQSAVQLGSLEALWRTGYGQLLLAKLGVLALVLGAAAVARKLVLTARNGGVLRRTVGIEVVATVVILALSAVLVQVDPGRTAAVKDNAISGRGSSDTLDSPIYALQFNIYPVELGEYNTVHAFLYSPSGAPLRAAEWQLTARLLDQDLEAVPQPIAGLDAPSHQALGSVTFPLPGTYELAFTIRTSEIDRATVKTTVTVER</sequence>
<keyword evidence="5" id="KW-0732">Signal</keyword>
<reference evidence="12" key="1">
    <citation type="submission" date="2020-11" db="EMBL/GenBank/DDBJ databases">
        <title>Isolation and identification of active actinomycetes.</title>
        <authorList>
            <person name="Sun X."/>
        </authorList>
    </citation>
    <scope>NUCLEOTIDE SEQUENCE</scope>
    <source>
        <strain evidence="12">NEAU-A11</strain>
    </source>
</reference>
<dbReference type="InterPro" id="IPR014755">
    <property type="entry name" value="Cu-Rt/internalin_Ig-like"/>
</dbReference>
<feature type="domain" description="CopC" evidence="10">
    <location>
        <begin position="83"/>
        <end position="176"/>
    </location>
</feature>
<dbReference type="GO" id="GO:0042597">
    <property type="term" value="C:periplasmic space"/>
    <property type="evidence" value="ECO:0007669"/>
    <property type="project" value="InterPro"/>
</dbReference>
<evidence type="ECO:0000256" key="1">
    <source>
        <dbReference type="ARBA" id="ARBA00004651"/>
    </source>
</evidence>
<dbReference type="InterPro" id="IPR032694">
    <property type="entry name" value="CopC/D"/>
</dbReference>
<keyword evidence="13" id="KW-1185">Reference proteome</keyword>
<keyword evidence="3 9" id="KW-0812">Transmembrane</keyword>
<comment type="subcellular location">
    <subcellularLocation>
        <location evidence="1">Cell membrane</location>
        <topology evidence="1">Multi-pass membrane protein</topology>
    </subcellularLocation>
</comment>
<feature type="transmembrane region" description="Helical" evidence="9">
    <location>
        <begin position="468"/>
        <end position="486"/>
    </location>
</feature>
<organism evidence="12 13">
    <name type="scientific">Actinoplanes aureus</name>
    <dbReference type="NCBI Taxonomy" id="2792083"/>
    <lineage>
        <taxon>Bacteria</taxon>
        <taxon>Bacillati</taxon>
        <taxon>Actinomycetota</taxon>
        <taxon>Actinomycetes</taxon>
        <taxon>Micromonosporales</taxon>
        <taxon>Micromonosporaceae</taxon>
        <taxon>Actinoplanes</taxon>
    </lineage>
</organism>
<keyword evidence="7" id="KW-0186">Copper</keyword>
<dbReference type="GO" id="GO:0046688">
    <property type="term" value="P:response to copper ion"/>
    <property type="evidence" value="ECO:0007669"/>
    <property type="project" value="InterPro"/>
</dbReference>
<keyword evidence="2" id="KW-1003">Cell membrane</keyword>
<feature type="transmembrane region" description="Helical" evidence="9">
    <location>
        <begin position="235"/>
        <end position="256"/>
    </location>
</feature>
<evidence type="ECO:0000259" key="10">
    <source>
        <dbReference type="Pfam" id="PF04234"/>
    </source>
</evidence>
<dbReference type="AlphaFoldDB" id="A0A931CCH0"/>
<dbReference type="EMBL" id="JADQTO010000005">
    <property type="protein sequence ID" value="MBG0562360.1"/>
    <property type="molecule type" value="Genomic_DNA"/>
</dbReference>
<evidence type="ECO:0000256" key="6">
    <source>
        <dbReference type="ARBA" id="ARBA00022989"/>
    </source>
</evidence>
<gene>
    <name evidence="12" type="ORF">I4J89_12885</name>
</gene>
<dbReference type="SUPFAM" id="SSF81296">
    <property type="entry name" value="E set domains"/>
    <property type="match status" value="1"/>
</dbReference>
<dbReference type="InterPro" id="IPR008457">
    <property type="entry name" value="Cu-R_CopD_dom"/>
</dbReference>
<dbReference type="Proteomes" id="UP000598146">
    <property type="component" value="Unassembled WGS sequence"/>
</dbReference>
<evidence type="ECO:0000313" key="13">
    <source>
        <dbReference type="Proteomes" id="UP000598146"/>
    </source>
</evidence>
<dbReference type="InterPro" id="IPR014756">
    <property type="entry name" value="Ig_E-set"/>
</dbReference>
<accession>A0A931CCH0</accession>
<evidence type="ECO:0000313" key="12">
    <source>
        <dbReference type="EMBL" id="MBG0562360.1"/>
    </source>
</evidence>
<keyword evidence="8 9" id="KW-0472">Membrane</keyword>
<comment type="caution">
    <text evidence="12">The sequence shown here is derived from an EMBL/GenBank/DDBJ whole genome shotgun (WGS) entry which is preliminary data.</text>
</comment>
<feature type="transmembrane region" description="Helical" evidence="9">
    <location>
        <begin position="428"/>
        <end position="448"/>
    </location>
</feature>
<evidence type="ECO:0000259" key="11">
    <source>
        <dbReference type="Pfam" id="PF05425"/>
    </source>
</evidence>
<dbReference type="GO" id="GO:0005886">
    <property type="term" value="C:plasma membrane"/>
    <property type="evidence" value="ECO:0007669"/>
    <property type="project" value="UniProtKB-SubCell"/>
</dbReference>
<evidence type="ECO:0000256" key="8">
    <source>
        <dbReference type="ARBA" id="ARBA00023136"/>
    </source>
</evidence>
<keyword evidence="4" id="KW-0479">Metal-binding</keyword>
<evidence type="ECO:0000256" key="7">
    <source>
        <dbReference type="ARBA" id="ARBA00023008"/>
    </source>
</evidence>
<proteinExistence type="predicted"/>
<name>A0A931CCH0_9ACTN</name>
<evidence type="ECO:0000256" key="5">
    <source>
        <dbReference type="ARBA" id="ARBA00022729"/>
    </source>
</evidence>
<feature type="transmembrane region" description="Helical" evidence="9">
    <location>
        <begin position="361"/>
        <end position="383"/>
    </location>
</feature>
<evidence type="ECO:0000256" key="3">
    <source>
        <dbReference type="ARBA" id="ARBA00022692"/>
    </source>
</evidence>
<evidence type="ECO:0000256" key="2">
    <source>
        <dbReference type="ARBA" id="ARBA00022475"/>
    </source>
</evidence>